<sequence length="294" mass="32488">MFLPVEPATGRESKGPKFESVSNEITVATYNIHAGIDAWGRRFDALDAIVSLDADVYILQECWTPEGEPGIASHVAAAIGGSFEEVTLASGRRALPHPEAPPVWHRRKAFLDGDHSLYLESVRPLRERIAHSERFAHGESGVFSLAVISRLPLSETSTVWLSSLPRDQVQRAILSTSIHVNDKSVRVFGTHMAHLSQGSPRHFRVFRQEILASLRQGSDVIAGGDMNAWGPLVAAHLRPLRRAVKAKTWPSWGPHSQVDHLLASAQIQVLEGRVAHMTQSDHLPVVAKFRLERD</sequence>
<dbReference type="InterPro" id="IPR036691">
    <property type="entry name" value="Endo/exonu/phosph_ase_sf"/>
</dbReference>
<dbReference type="Pfam" id="PF03372">
    <property type="entry name" value="Exo_endo_phos"/>
    <property type="match status" value="1"/>
</dbReference>
<organism evidence="2">
    <name type="scientific">freshwater metagenome</name>
    <dbReference type="NCBI Taxonomy" id="449393"/>
    <lineage>
        <taxon>unclassified sequences</taxon>
        <taxon>metagenomes</taxon>
        <taxon>ecological metagenomes</taxon>
    </lineage>
</organism>
<evidence type="ECO:0000313" key="3">
    <source>
        <dbReference type="EMBL" id="CAB4859910.1"/>
    </source>
</evidence>
<dbReference type="InterPro" id="IPR005135">
    <property type="entry name" value="Endo/exonuclease/phosphatase"/>
</dbReference>
<feature type="domain" description="Endonuclease/exonuclease/phosphatase" evidence="1">
    <location>
        <begin position="28"/>
        <end position="282"/>
    </location>
</feature>
<accession>A0A6J7A920</accession>
<dbReference type="EMBL" id="CAFABE010000044">
    <property type="protein sequence ID" value="CAB4829343.1"/>
    <property type="molecule type" value="Genomic_DNA"/>
</dbReference>
<reference evidence="2" key="1">
    <citation type="submission" date="2020-05" db="EMBL/GenBank/DDBJ databases">
        <authorList>
            <person name="Chiriac C."/>
            <person name="Salcher M."/>
            <person name="Ghai R."/>
            <person name="Kavagutti S V."/>
        </authorList>
    </citation>
    <scope>NUCLEOTIDE SEQUENCE</scope>
</reference>
<proteinExistence type="predicted"/>
<dbReference type="GO" id="GO:0003824">
    <property type="term" value="F:catalytic activity"/>
    <property type="evidence" value="ECO:0007669"/>
    <property type="project" value="InterPro"/>
</dbReference>
<evidence type="ECO:0000313" key="2">
    <source>
        <dbReference type="EMBL" id="CAB4829343.1"/>
    </source>
</evidence>
<dbReference type="Gene3D" id="3.60.10.10">
    <property type="entry name" value="Endonuclease/exonuclease/phosphatase"/>
    <property type="match status" value="1"/>
</dbReference>
<evidence type="ECO:0000259" key="1">
    <source>
        <dbReference type="Pfam" id="PF03372"/>
    </source>
</evidence>
<name>A0A6J7A920_9ZZZZ</name>
<dbReference type="AlphaFoldDB" id="A0A6J7A920"/>
<dbReference type="SUPFAM" id="SSF56219">
    <property type="entry name" value="DNase I-like"/>
    <property type="match status" value="1"/>
</dbReference>
<gene>
    <name evidence="2" type="ORF">UFOPK3164_01010</name>
    <name evidence="3" type="ORF">UFOPK3427_00118</name>
    <name evidence="4" type="ORF">UFOPK4112_01267</name>
</gene>
<dbReference type="EMBL" id="CAFBLT010000001">
    <property type="protein sequence ID" value="CAB4859910.1"/>
    <property type="molecule type" value="Genomic_DNA"/>
</dbReference>
<evidence type="ECO:0000313" key="4">
    <source>
        <dbReference type="EMBL" id="CAB5026602.1"/>
    </source>
</evidence>
<dbReference type="EMBL" id="CAFBPM010000012">
    <property type="protein sequence ID" value="CAB5026602.1"/>
    <property type="molecule type" value="Genomic_DNA"/>
</dbReference>
<protein>
    <submittedName>
        <fullName evidence="2">Unannotated protein</fullName>
    </submittedName>
</protein>